<name>A0A1B8HCN0_9GAMM</name>
<accession>A0A1B8HCN0</accession>
<evidence type="ECO:0000313" key="1">
    <source>
        <dbReference type="EMBL" id="OBU06838.1"/>
    </source>
</evidence>
<dbReference type="RefSeq" id="WP_067423753.1">
    <property type="nucleotide sequence ID" value="NZ_LZEX01000015.1"/>
</dbReference>
<proteinExistence type="predicted"/>
<gene>
    <name evidence="1" type="ORF">AYY17_19835</name>
</gene>
<sequence length="213" mass="23649">MELKQYHEEALRTESVLPQISGVSAPHLYLLLSAAHSLGEMLDQFKKGIFYRKPIDINRFKKGLTDLQDLIGTLSPESITAEELHDDTKILLMNGFDGKTHNIGLGSLAAIDTRILHASLGVFTESAEICKALVNTIEGQSLDLVNLSEDFGDLNWYALGVFPSASGIHYGRILETNIVKLAVRYPEKFETFLAHDVNRNLVEERKALANGIK</sequence>
<dbReference type="AlphaFoldDB" id="A0A1B8HCN0"/>
<dbReference type="EMBL" id="LZEX01000015">
    <property type="protein sequence ID" value="OBU06838.1"/>
    <property type="molecule type" value="Genomic_DNA"/>
</dbReference>
<protein>
    <submittedName>
        <fullName evidence="1">Uncharacterized protein</fullName>
    </submittedName>
</protein>
<evidence type="ECO:0000313" key="2">
    <source>
        <dbReference type="Proteomes" id="UP000092247"/>
    </source>
</evidence>
<dbReference type="Proteomes" id="UP000092247">
    <property type="component" value="Unassembled WGS sequence"/>
</dbReference>
<reference evidence="1 2" key="1">
    <citation type="submission" date="2016-06" db="EMBL/GenBank/DDBJ databases">
        <authorList>
            <person name="Kjaerup R.B."/>
            <person name="Dalgaard T.S."/>
            <person name="Juul-Madsen H.R."/>
        </authorList>
    </citation>
    <scope>NUCLEOTIDE SEQUENCE [LARGE SCALE GENOMIC DNA]</scope>
    <source>
        <strain evidence="1 2">GCSL-Mp3</strain>
    </source>
</reference>
<comment type="caution">
    <text evidence="1">The sequence shown here is derived from an EMBL/GenBank/DDBJ whole genome shotgun (WGS) entry which is preliminary data.</text>
</comment>
<organism evidence="1 2">
    <name type="scientific">Morganella psychrotolerans</name>
    <dbReference type="NCBI Taxonomy" id="368603"/>
    <lineage>
        <taxon>Bacteria</taxon>
        <taxon>Pseudomonadati</taxon>
        <taxon>Pseudomonadota</taxon>
        <taxon>Gammaproteobacteria</taxon>
        <taxon>Enterobacterales</taxon>
        <taxon>Morganellaceae</taxon>
        <taxon>Morganella</taxon>
    </lineage>
</organism>